<dbReference type="Pfam" id="PF08447">
    <property type="entry name" value="PAS_3"/>
    <property type="match status" value="2"/>
</dbReference>
<accession>A0A4Y8ZP32</accession>
<organism evidence="5 6">
    <name type="scientific">Sphingomonas parva</name>
    <dbReference type="NCBI Taxonomy" id="2555898"/>
    <lineage>
        <taxon>Bacteria</taxon>
        <taxon>Pseudomonadati</taxon>
        <taxon>Pseudomonadota</taxon>
        <taxon>Alphaproteobacteria</taxon>
        <taxon>Sphingomonadales</taxon>
        <taxon>Sphingomonadaceae</taxon>
        <taxon>Sphingomonas</taxon>
    </lineage>
</organism>
<evidence type="ECO:0000259" key="2">
    <source>
        <dbReference type="PROSITE" id="PS50113"/>
    </source>
</evidence>
<dbReference type="AlphaFoldDB" id="A0A4Y8ZP32"/>
<protein>
    <submittedName>
        <fullName evidence="5">EAL domain-containing protein</fullName>
    </submittedName>
</protein>
<feature type="domain" description="PAC" evidence="2">
    <location>
        <begin position="345"/>
        <end position="397"/>
    </location>
</feature>
<dbReference type="InterPro" id="IPR000014">
    <property type="entry name" value="PAS"/>
</dbReference>
<dbReference type="Gene3D" id="3.20.20.450">
    <property type="entry name" value="EAL domain"/>
    <property type="match status" value="1"/>
</dbReference>
<dbReference type="Pfam" id="PF00990">
    <property type="entry name" value="GGDEF"/>
    <property type="match status" value="1"/>
</dbReference>
<comment type="caution">
    <text evidence="5">The sequence shown here is derived from an EMBL/GenBank/DDBJ whole genome shotgun (WGS) entry which is preliminary data.</text>
</comment>
<dbReference type="Gene3D" id="3.30.70.270">
    <property type="match status" value="1"/>
</dbReference>
<evidence type="ECO:0000313" key="6">
    <source>
        <dbReference type="Proteomes" id="UP000298213"/>
    </source>
</evidence>
<dbReference type="InterPro" id="IPR052155">
    <property type="entry name" value="Biofilm_reg_signaling"/>
</dbReference>
<dbReference type="CDD" id="cd01948">
    <property type="entry name" value="EAL"/>
    <property type="match status" value="1"/>
</dbReference>
<dbReference type="InterPro" id="IPR029787">
    <property type="entry name" value="Nucleotide_cyclase"/>
</dbReference>
<evidence type="ECO:0000259" key="3">
    <source>
        <dbReference type="PROSITE" id="PS50883"/>
    </source>
</evidence>
<gene>
    <name evidence="5" type="ORF">E2493_13155</name>
</gene>
<dbReference type="CDD" id="cd00130">
    <property type="entry name" value="PAS"/>
    <property type="match status" value="4"/>
</dbReference>
<dbReference type="NCBIfam" id="TIGR00229">
    <property type="entry name" value="sensory_box"/>
    <property type="match status" value="4"/>
</dbReference>
<evidence type="ECO:0000259" key="4">
    <source>
        <dbReference type="PROSITE" id="PS50887"/>
    </source>
</evidence>
<feature type="domain" description="GGDEF" evidence="4">
    <location>
        <begin position="552"/>
        <end position="685"/>
    </location>
</feature>
<dbReference type="PANTHER" id="PTHR44757:SF2">
    <property type="entry name" value="BIOFILM ARCHITECTURE MAINTENANCE PROTEIN MBAA"/>
    <property type="match status" value="1"/>
</dbReference>
<dbReference type="PROSITE" id="PS50887">
    <property type="entry name" value="GGDEF"/>
    <property type="match status" value="1"/>
</dbReference>
<dbReference type="SUPFAM" id="SSF141868">
    <property type="entry name" value="EAL domain-like"/>
    <property type="match status" value="1"/>
</dbReference>
<evidence type="ECO:0000259" key="1">
    <source>
        <dbReference type="PROSITE" id="PS50112"/>
    </source>
</evidence>
<dbReference type="CDD" id="cd01949">
    <property type="entry name" value="GGDEF"/>
    <property type="match status" value="1"/>
</dbReference>
<evidence type="ECO:0000313" key="5">
    <source>
        <dbReference type="EMBL" id="TFI57771.1"/>
    </source>
</evidence>
<dbReference type="InterPro" id="IPR013655">
    <property type="entry name" value="PAS_fold_3"/>
</dbReference>
<dbReference type="PANTHER" id="PTHR44757">
    <property type="entry name" value="DIGUANYLATE CYCLASE DGCP"/>
    <property type="match status" value="1"/>
</dbReference>
<sequence length="955" mass="105185">MIHDQNSFRDAGESAAEAALAESRRQLATLIGNLPGIVYRCGTAPPWALDFVSDGVLAITGHPAAEWMAGRISWADIVHADDLPRLSDEIEAAVAARRPFCATYRIRHREGEWRWLMERGQPVAGADGTLFLEGFIADVTEQKQLEASLQREAQRVSASVTAVLENTLDRVYSLDSALRFTYVNARFRQQHAEEPELIGRSIADLLPGFEDTDFGRAYRRVIDTRVAETIEAHYPPVDRWFEAHVTPTEGGVTVFYRDVTERKQAEKALRDSTARARSILDSVPQIVFSTDARGQLDYLSPQWQALTGRDNNADLGTGWMKAVHGQDRRKVRAAWARSIAGGRLLDVEMRLRDAEGSFRWVLLRASPRRAESGEIERWFGTCTDVNERVVAQAALEESEAITRSILDASPDCIKLLDADGRILFVNPLGPAAVDLDDKMQLIGRRWVNFLLPETAQIAADALDRARGGETVNFTMPHPTHKGRPKWWDIVVTPVKGAEGARIVVVARDVTHQKQSEEQVRWAANHDPLTGLPNRLLFQERLDQLVTRDERLDRFALLLLDLDDFKRVNDSLGHDAGDILLCAFAERLRAAVRAEDFVARLGGDEFAVIVSGAQGEEQVTSVADSILSELRRPHIHAGRVLDCNASIGASLFPKDGRSRAELLKHADIALYVAKSSWRGNLRLFQPAMRADMQNRVSMLALARNALEKDLIIPFYQPKVDLRSGRVAGFEALLRWRDPRRGIQAPNTIAAAFEDINTAAEISDRMIAKVVADMKAWTAAGVDFGHVAINAAAAEFRKGGFAEALLAQLDAAGVGADKVQVEITETVFLGRGADCVERALKTLSEAGVRIALDDFGTGYASLSHLKQFPVDVLKIDRSFVAELGENDDAAAIVRAVINLGRSLEIEVVAEGIETEAQASWLTEGGCHLGQGHLYAPASAAAEVKRLLARLNAARHAA</sequence>
<proteinExistence type="predicted"/>
<dbReference type="SUPFAM" id="SSF55073">
    <property type="entry name" value="Nucleotide cyclase"/>
    <property type="match status" value="1"/>
</dbReference>
<reference evidence="5 6" key="1">
    <citation type="submission" date="2019-03" db="EMBL/GenBank/DDBJ databases">
        <title>Genome sequence of Sphingomonas sp. 17J27-24.</title>
        <authorList>
            <person name="Kim M."/>
            <person name="Maeng S."/>
            <person name="Sathiyaraj S."/>
        </authorList>
    </citation>
    <scope>NUCLEOTIDE SEQUENCE [LARGE SCALE GENOMIC DNA]</scope>
    <source>
        <strain evidence="5 6">17J27-24</strain>
    </source>
</reference>
<dbReference type="InterPro" id="IPR000160">
    <property type="entry name" value="GGDEF_dom"/>
</dbReference>
<dbReference type="PROSITE" id="PS50112">
    <property type="entry name" value="PAS"/>
    <property type="match status" value="1"/>
</dbReference>
<name>A0A4Y8ZP32_9SPHN</name>
<dbReference type="SMART" id="SM00267">
    <property type="entry name" value="GGDEF"/>
    <property type="match status" value="1"/>
</dbReference>
<dbReference type="SMART" id="SM00086">
    <property type="entry name" value="PAC"/>
    <property type="match status" value="2"/>
</dbReference>
<dbReference type="PROSITE" id="PS50113">
    <property type="entry name" value="PAC"/>
    <property type="match status" value="3"/>
</dbReference>
<dbReference type="InterPro" id="IPR043128">
    <property type="entry name" value="Rev_trsase/Diguanyl_cyclase"/>
</dbReference>
<dbReference type="Gene3D" id="3.30.450.20">
    <property type="entry name" value="PAS domain"/>
    <property type="match status" value="4"/>
</dbReference>
<dbReference type="RefSeq" id="WP_135087517.1">
    <property type="nucleotide sequence ID" value="NZ_SPDV01000025.1"/>
</dbReference>
<dbReference type="EMBL" id="SPDV01000025">
    <property type="protein sequence ID" value="TFI57771.1"/>
    <property type="molecule type" value="Genomic_DNA"/>
</dbReference>
<feature type="domain" description="PAC" evidence="2">
    <location>
        <begin position="100"/>
        <end position="151"/>
    </location>
</feature>
<dbReference type="OrthoDB" id="9814202at2"/>
<keyword evidence="6" id="KW-1185">Reference proteome</keyword>
<dbReference type="InterPro" id="IPR035965">
    <property type="entry name" value="PAS-like_dom_sf"/>
</dbReference>
<dbReference type="InterPro" id="IPR035919">
    <property type="entry name" value="EAL_sf"/>
</dbReference>
<dbReference type="Proteomes" id="UP000298213">
    <property type="component" value="Unassembled WGS sequence"/>
</dbReference>
<dbReference type="Pfam" id="PF00563">
    <property type="entry name" value="EAL"/>
    <property type="match status" value="1"/>
</dbReference>
<feature type="domain" description="PAC" evidence="2">
    <location>
        <begin position="469"/>
        <end position="521"/>
    </location>
</feature>
<dbReference type="Pfam" id="PF08448">
    <property type="entry name" value="PAS_4"/>
    <property type="match status" value="2"/>
</dbReference>
<dbReference type="NCBIfam" id="TIGR00254">
    <property type="entry name" value="GGDEF"/>
    <property type="match status" value="1"/>
</dbReference>
<dbReference type="SUPFAM" id="SSF55785">
    <property type="entry name" value="PYP-like sensor domain (PAS domain)"/>
    <property type="match status" value="4"/>
</dbReference>
<dbReference type="FunFam" id="3.30.450.20:FF:000099">
    <property type="entry name" value="Sensory box sensor histidine kinase"/>
    <property type="match status" value="1"/>
</dbReference>
<dbReference type="SMART" id="SM00091">
    <property type="entry name" value="PAS"/>
    <property type="match status" value="4"/>
</dbReference>
<dbReference type="InterPro" id="IPR000700">
    <property type="entry name" value="PAS-assoc_C"/>
</dbReference>
<feature type="domain" description="EAL" evidence="3">
    <location>
        <begin position="694"/>
        <end position="949"/>
    </location>
</feature>
<dbReference type="InterPro" id="IPR001633">
    <property type="entry name" value="EAL_dom"/>
</dbReference>
<feature type="domain" description="PAS" evidence="1">
    <location>
        <begin position="272"/>
        <end position="342"/>
    </location>
</feature>
<dbReference type="InterPro" id="IPR001610">
    <property type="entry name" value="PAC"/>
</dbReference>
<dbReference type="SMART" id="SM00052">
    <property type="entry name" value="EAL"/>
    <property type="match status" value="1"/>
</dbReference>
<dbReference type="InterPro" id="IPR013656">
    <property type="entry name" value="PAS_4"/>
</dbReference>
<dbReference type="PROSITE" id="PS50883">
    <property type="entry name" value="EAL"/>
    <property type="match status" value="1"/>
</dbReference>